<proteinExistence type="predicted"/>
<dbReference type="SUPFAM" id="SSF54427">
    <property type="entry name" value="NTF2-like"/>
    <property type="match status" value="1"/>
</dbReference>
<dbReference type="OrthoDB" id="1440073at2"/>
<keyword evidence="3" id="KW-1185">Reference proteome</keyword>
<feature type="domain" description="DUF4440" evidence="1">
    <location>
        <begin position="50"/>
        <end position="157"/>
    </location>
</feature>
<evidence type="ECO:0000313" key="3">
    <source>
        <dbReference type="Proteomes" id="UP000249873"/>
    </source>
</evidence>
<dbReference type="InterPro" id="IPR027843">
    <property type="entry name" value="DUF4440"/>
</dbReference>
<dbReference type="AlphaFoldDB" id="A0A2Z4GGN9"/>
<name>A0A2Z4GGN9_9BACT</name>
<dbReference type="EMBL" id="CP029480">
    <property type="protein sequence ID" value="AWW00352.1"/>
    <property type="molecule type" value="Genomic_DNA"/>
</dbReference>
<gene>
    <name evidence="2" type="ORF">DJ013_20110</name>
</gene>
<dbReference type="InterPro" id="IPR032710">
    <property type="entry name" value="NTF2-like_dom_sf"/>
</dbReference>
<dbReference type="RefSeq" id="WP_111373718.1">
    <property type="nucleotide sequence ID" value="NZ_CP029480.1"/>
</dbReference>
<protein>
    <submittedName>
        <fullName evidence="2">DUF4440 domain-containing protein</fullName>
    </submittedName>
</protein>
<evidence type="ECO:0000313" key="2">
    <source>
        <dbReference type="EMBL" id="AWW00352.1"/>
    </source>
</evidence>
<evidence type="ECO:0000259" key="1">
    <source>
        <dbReference type="Pfam" id="PF14534"/>
    </source>
</evidence>
<reference evidence="2 3" key="1">
    <citation type="submission" date="2018-05" db="EMBL/GenBank/DDBJ databases">
        <title>Complete genome sequence of Arcticibacterium luteifluviistationis SM1504T, a cytophagaceae bacterium isolated from Arctic surface seawater.</title>
        <authorList>
            <person name="Li Y."/>
            <person name="Qin Q.-L."/>
        </authorList>
    </citation>
    <scope>NUCLEOTIDE SEQUENCE [LARGE SCALE GENOMIC DNA]</scope>
    <source>
        <strain evidence="2 3">SM1504</strain>
    </source>
</reference>
<dbReference type="KEGG" id="als:DJ013_20110"/>
<dbReference type="Gene3D" id="3.10.450.50">
    <property type="match status" value="1"/>
</dbReference>
<dbReference type="PROSITE" id="PS51257">
    <property type="entry name" value="PROKAR_LIPOPROTEIN"/>
    <property type="match status" value="1"/>
</dbReference>
<accession>A0A2Z4GGN9</accession>
<dbReference type="Proteomes" id="UP000249873">
    <property type="component" value="Chromosome"/>
</dbReference>
<organism evidence="2 3">
    <name type="scientific">Arcticibacterium luteifluviistationis</name>
    <dbReference type="NCBI Taxonomy" id="1784714"/>
    <lineage>
        <taxon>Bacteria</taxon>
        <taxon>Pseudomonadati</taxon>
        <taxon>Bacteroidota</taxon>
        <taxon>Cytophagia</taxon>
        <taxon>Cytophagales</taxon>
        <taxon>Leadbetterellaceae</taxon>
        <taxon>Arcticibacterium</taxon>
    </lineage>
</organism>
<dbReference type="Pfam" id="PF14534">
    <property type="entry name" value="DUF4440"/>
    <property type="match status" value="1"/>
</dbReference>
<sequence>MKKQNSYLAGLAFLALVTFGCNEVQEGSEEITDQIAAVMEPDMMTIKTEIQAKETAFAAAHTAGDVDAILSFYADDAISMGNDQPAISGAEAMRKDVEAGVAKKTENNVTTFDVSEVFGSENQVTETGVTTVKDADGKVISTGKYMAVWEKRNGEYVCIRDIYNNDAPKK</sequence>